<sequence>MNIKINLTTKKTLNLTIYHDFTEFENGEISPIAGSLLVSGTMLNGNFNGTIRVTSLMIYILIQAYDNNANQMFYQAVVEATPDGIIITD</sequence>
<protein>
    <submittedName>
        <fullName evidence="1">Uncharacterized protein</fullName>
    </submittedName>
</protein>
<comment type="caution">
    <text evidence="1">The sequence shown here is derived from an EMBL/GenBank/DDBJ whole genome shotgun (WGS) entry which is preliminary data.</text>
</comment>
<accession>A0A2T3KQT2</accession>
<proteinExistence type="predicted"/>
<evidence type="ECO:0000313" key="2">
    <source>
        <dbReference type="Proteomes" id="UP000240530"/>
    </source>
</evidence>
<gene>
    <name evidence="1" type="ORF">C0W93_18405</name>
</gene>
<dbReference type="EMBL" id="PYNS01000028">
    <property type="protein sequence ID" value="PSV08591.1"/>
    <property type="molecule type" value="Genomic_DNA"/>
</dbReference>
<dbReference type="AlphaFoldDB" id="A0A2T3KQT2"/>
<name>A0A2T3KQT2_PHOLD</name>
<organism evidence="1 2">
    <name type="scientific">Photobacterium leiognathi subsp. mandapamensis</name>
    <name type="common">Photobacterium mandapamensis</name>
    <dbReference type="NCBI Taxonomy" id="48408"/>
    <lineage>
        <taxon>Bacteria</taxon>
        <taxon>Pseudomonadati</taxon>
        <taxon>Pseudomonadota</taxon>
        <taxon>Gammaproteobacteria</taxon>
        <taxon>Vibrionales</taxon>
        <taxon>Vibrionaceae</taxon>
        <taxon>Photobacterium</taxon>
    </lineage>
</organism>
<evidence type="ECO:0000313" key="1">
    <source>
        <dbReference type="EMBL" id="PSV08591.1"/>
    </source>
</evidence>
<reference evidence="1 2" key="1">
    <citation type="submission" date="2018-03" db="EMBL/GenBank/DDBJ databases">
        <title>Whole genome sequencing of Histamine producing bacteria.</title>
        <authorList>
            <person name="Butler K."/>
        </authorList>
    </citation>
    <scope>NUCLEOTIDE SEQUENCE [LARGE SCALE GENOMIC DNA]</scope>
    <source>
        <strain evidence="1 2">Res.4.1</strain>
    </source>
</reference>
<dbReference type="Proteomes" id="UP000240530">
    <property type="component" value="Unassembled WGS sequence"/>
</dbReference>